<dbReference type="HOGENOM" id="CLU_1967319_0_0_11"/>
<gene>
    <name evidence="6" type="ordered locus">Francci3_0304</name>
</gene>
<comment type="catalytic activity">
    <reaction evidence="1">
        <text>ATP + protein L-histidine = ADP + protein N-phospho-L-histidine.</text>
        <dbReference type="EC" id="2.7.13.3"/>
    </reaction>
</comment>
<dbReference type="RefSeq" id="WP_011434769.1">
    <property type="nucleotide sequence ID" value="NC_007777.1"/>
</dbReference>
<dbReference type="KEGG" id="fra:Francci3_0304"/>
<evidence type="ECO:0000313" key="7">
    <source>
        <dbReference type="Proteomes" id="UP000001937"/>
    </source>
</evidence>
<reference evidence="6 7" key="1">
    <citation type="journal article" date="2007" name="Genome Res.">
        <title>Genome characteristics of facultatively symbiotic Frankia sp. strains reflect host range and host plant biogeography.</title>
        <authorList>
            <person name="Normand P."/>
            <person name="Lapierre P."/>
            <person name="Tisa L.S."/>
            <person name="Gogarten J.P."/>
            <person name="Alloisio N."/>
            <person name="Bagnarol E."/>
            <person name="Bassi C.A."/>
            <person name="Berry A.M."/>
            <person name="Bickhart D.M."/>
            <person name="Choisne N."/>
            <person name="Couloux A."/>
            <person name="Cournoyer B."/>
            <person name="Cruveiller S."/>
            <person name="Daubin V."/>
            <person name="Demange N."/>
            <person name="Francino M.P."/>
            <person name="Goltsman E."/>
            <person name="Huang Y."/>
            <person name="Kopp O.R."/>
            <person name="Labarre L."/>
            <person name="Lapidus A."/>
            <person name="Lavire C."/>
            <person name="Marechal J."/>
            <person name="Martinez M."/>
            <person name="Mastronunzio J.E."/>
            <person name="Mullin B.C."/>
            <person name="Niemann J."/>
            <person name="Pujic P."/>
            <person name="Rawnsley T."/>
            <person name="Rouy Z."/>
            <person name="Schenowitz C."/>
            <person name="Sellstedt A."/>
            <person name="Tavares F."/>
            <person name="Tomkins J.P."/>
            <person name="Vallenet D."/>
            <person name="Valverde C."/>
            <person name="Wall L.G."/>
            <person name="Wang Y."/>
            <person name="Medigue C."/>
            <person name="Benson D.R."/>
        </authorList>
    </citation>
    <scope>NUCLEOTIDE SEQUENCE [LARGE SCALE GENOMIC DNA]</scope>
    <source>
        <strain evidence="7">DSM 45818 / CECT 9043 / CcI3</strain>
    </source>
</reference>
<dbReference type="SUPFAM" id="SSF55874">
    <property type="entry name" value="ATPase domain of HSP90 chaperone/DNA topoisomerase II/histidine kinase"/>
    <property type="match status" value="1"/>
</dbReference>
<dbReference type="AlphaFoldDB" id="Q2JGA1"/>
<evidence type="ECO:0000256" key="5">
    <source>
        <dbReference type="ARBA" id="ARBA00023012"/>
    </source>
</evidence>
<dbReference type="eggNOG" id="COG4585">
    <property type="taxonomic scope" value="Bacteria"/>
</dbReference>
<dbReference type="InterPro" id="IPR036890">
    <property type="entry name" value="HATPase_C_sf"/>
</dbReference>
<keyword evidence="7" id="KW-1185">Reference proteome</keyword>
<proteinExistence type="predicted"/>
<sequence length="127" mass="13421">MTGLGRLPSLLREVRLCGVPVELVTQGDSQDLTGLPADLDLAAYRIIQESLTNVLRHGEPNGVRVRVTMGIIDGRLVVDVTDQPGTAAELGGSLTAGPVRAGGWQVRAELPVHTGGGRTFPSWVTRS</sequence>
<evidence type="ECO:0000256" key="2">
    <source>
        <dbReference type="ARBA" id="ARBA00012438"/>
    </source>
</evidence>
<dbReference type="EMBL" id="CP000249">
    <property type="protein sequence ID" value="ABD09691.1"/>
    <property type="molecule type" value="Genomic_DNA"/>
</dbReference>
<dbReference type="GO" id="GO:0000160">
    <property type="term" value="P:phosphorelay signal transduction system"/>
    <property type="evidence" value="ECO:0007669"/>
    <property type="project" value="UniProtKB-KW"/>
</dbReference>
<dbReference type="OrthoDB" id="227596at2"/>
<keyword evidence="3" id="KW-0808">Transferase</keyword>
<evidence type="ECO:0000256" key="3">
    <source>
        <dbReference type="ARBA" id="ARBA00022679"/>
    </source>
</evidence>
<keyword evidence="5" id="KW-0902">Two-component regulatory system</keyword>
<dbReference type="CDD" id="cd16917">
    <property type="entry name" value="HATPase_UhpB-NarQ-NarX-like"/>
    <property type="match status" value="1"/>
</dbReference>
<evidence type="ECO:0000313" key="6">
    <source>
        <dbReference type="EMBL" id="ABD09691.1"/>
    </source>
</evidence>
<organism evidence="6 7">
    <name type="scientific">Frankia casuarinae (strain DSM 45818 / CECT 9043 / HFP020203 / CcI3)</name>
    <dbReference type="NCBI Taxonomy" id="106370"/>
    <lineage>
        <taxon>Bacteria</taxon>
        <taxon>Bacillati</taxon>
        <taxon>Actinomycetota</taxon>
        <taxon>Actinomycetes</taxon>
        <taxon>Frankiales</taxon>
        <taxon>Frankiaceae</taxon>
        <taxon>Frankia</taxon>
    </lineage>
</organism>
<dbReference type="PANTHER" id="PTHR24421">
    <property type="entry name" value="NITRATE/NITRITE SENSOR PROTEIN NARX-RELATED"/>
    <property type="match status" value="1"/>
</dbReference>
<dbReference type="GO" id="GO:0004673">
    <property type="term" value="F:protein histidine kinase activity"/>
    <property type="evidence" value="ECO:0007669"/>
    <property type="project" value="UniProtKB-EC"/>
</dbReference>
<dbReference type="EC" id="2.7.13.3" evidence="2"/>
<dbReference type="Proteomes" id="UP000001937">
    <property type="component" value="Chromosome"/>
</dbReference>
<keyword evidence="4 6" id="KW-0418">Kinase</keyword>
<evidence type="ECO:0000256" key="4">
    <source>
        <dbReference type="ARBA" id="ARBA00022777"/>
    </source>
</evidence>
<dbReference type="PANTHER" id="PTHR24421:SF10">
    <property type="entry name" value="NITRATE_NITRITE SENSOR PROTEIN NARQ"/>
    <property type="match status" value="1"/>
</dbReference>
<name>Q2JGA1_FRACC</name>
<protein>
    <recommendedName>
        <fullName evidence="2">histidine kinase</fullName>
        <ecNumber evidence="2">2.7.13.3</ecNumber>
    </recommendedName>
</protein>
<dbReference type="Gene3D" id="3.30.565.10">
    <property type="entry name" value="Histidine kinase-like ATPase, C-terminal domain"/>
    <property type="match status" value="1"/>
</dbReference>
<dbReference type="InterPro" id="IPR050482">
    <property type="entry name" value="Sensor_HK_TwoCompSys"/>
</dbReference>
<dbReference type="STRING" id="106370.Francci3_0304"/>
<accession>Q2JGA1</accession>
<evidence type="ECO:0000256" key="1">
    <source>
        <dbReference type="ARBA" id="ARBA00000085"/>
    </source>
</evidence>